<proteinExistence type="predicted"/>
<dbReference type="Proteomes" id="UP000623467">
    <property type="component" value="Unassembled WGS sequence"/>
</dbReference>
<dbReference type="Gene3D" id="1.20.930.20">
    <property type="entry name" value="Adaptor protein Cbl, N-terminal domain"/>
    <property type="match status" value="1"/>
</dbReference>
<dbReference type="InterPro" id="IPR036537">
    <property type="entry name" value="Adaptor_Cbl_N_dom_sf"/>
</dbReference>
<dbReference type="AlphaFoldDB" id="A0A8H7D9Q6"/>
<reference evidence="1" key="1">
    <citation type="submission" date="2020-05" db="EMBL/GenBank/DDBJ databases">
        <title>Mycena genomes resolve the evolution of fungal bioluminescence.</title>
        <authorList>
            <person name="Tsai I.J."/>
        </authorList>
    </citation>
    <scope>NUCLEOTIDE SEQUENCE</scope>
    <source>
        <strain evidence="1">160909Yilan</strain>
    </source>
</reference>
<evidence type="ECO:0000313" key="1">
    <source>
        <dbReference type="EMBL" id="KAF7363896.1"/>
    </source>
</evidence>
<dbReference type="InterPro" id="IPR059179">
    <property type="entry name" value="MLKL-like_MCAfunc"/>
</dbReference>
<accession>A0A8H7D9Q6</accession>
<protein>
    <submittedName>
        <fullName evidence="1">Uncharacterized protein</fullName>
    </submittedName>
</protein>
<keyword evidence="2" id="KW-1185">Reference proteome</keyword>
<organism evidence="1 2">
    <name type="scientific">Mycena sanguinolenta</name>
    <dbReference type="NCBI Taxonomy" id="230812"/>
    <lineage>
        <taxon>Eukaryota</taxon>
        <taxon>Fungi</taxon>
        <taxon>Dikarya</taxon>
        <taxon>Basidiomycota</taxon>
        <taxon>Agaricomycotina</taxon>
        <taxon>Agaricomycetes</taxon>
        <taxon>Agaricomycetidae</taxon>
        <taxon>Agaricales</taxon>
        <taxon>Marasmiineae</taxon>
        <taxon>Mycenaceae</taxon>
        <taxon>Mycena</taxon>
    </lineage>
</organism>
<dbReference type="EMBL" id="JACAZH010000007">
    <property type="protein sequence ID" value="KAF7363896.1"/>
    <property type="molecule type" value="Genomic_DNA"/>
</dbReference>
<dbReference type="CDD" id="cd21037">
    <property type="entry name" value="MLKL_NTD"/>
    <property type="match status" value="1"/>
</dbReference>
<evidence type="ECO:0000313" key="2">
    <source>
        <dbReference type="Proteomes" id="UP000623467"/>
    </source>
</evidence>
<sequence length="345" mass="38361">MHETTLTAENLCAWCATTPGMSVFQPMAVSALELCRAAANLQPESNKPQKLAAFAVKETEKLITQLGPIPLSPEIVHAIEFFETKLDEIRRSIEKTPVRSKNKAKLVMEHVFNRDTSRQKAELKCISHALLQSSNNSHPTLRTRREYVLELASFSTRTAVAICDAPALNFLKPIVGIAEIICDTAKTVRSNHDAALELVKHSSAVTKAIVDHAASLDVTEATDGAGLEPLKSALEDIRLYLTSLQKPHRRPTRWIMANQDKNRMVQLNLALDKALAIFTSANVLNAQGELRTLVGLNTDLKETLTIIHTDLARIVTKPEGEDQDRRTRELSFHFGGYTTAHFFFF</sequence>
<dbReference type="OrthoDB" id="2947195at2759"/>
<dbReference type="GO" id="GO:0007166">
    <property type="term" value="P:cell surface receptor signaling pathway"/>
    <property type="evidence" value="ECO:0007669"/>
    <property type="project" value="InterPro"/>
</dbReference>
<comment type="caution">
    <text evidence="1">The sequence shown here is derived from an EMBL/GenBank/DDBJ whole genome shotgun (WGS) entry which is preliminary data.</text>
</comment>
<gene>
    <name evidence="1" type="ORF">MSAN_01047600</name>
</gene>
<name>A0A8H7D9Q6_9AGAR</name>